<evidence type="ECO:0000313" key="2">
    <source>
        <dbReference type="EMBL" id="CAI9158564.1"/>
    </source>
</evidence>
<dbReference type="EMBL" id="OX459953">
    <property type="protein sequence ID" value="CAI9158564.1"/>
    <property type="molecule type" value="Genomic_DNA"/>
</dbReference>
<sequence>MVAGVDSAVLEETTLTLGRRIWGPPTYSRICRKSSTASPRSLFPHRADGDYEGRSSENEALASLSVVPYRHHGGCATAGRLCARA</sequence>
<evidence type="ECO:0000313" key="3">
    <source>
        <dbReference type="Proteomes" id="UP001176941"/>
    </source>
</evidence>
<accession>A0ABN8YFR0</accession>
<evidence type="ECO:0000256" key="1">
    <source>
        <dbReference type="SAM" id="MobiDB-lite"/>
    </source>
</evidence>
<name>A0ABN8YFR0_RANTA</name>
<proteinExistence type="predicted"/>
<feature type="compositionally biased region" description="Basic and acidic residues" evidence="1">
    <location>
        <begin position="45"/>
        <end position="55"/>
    </location>
</feature>
<reference evidence="2" key="1">
    <citation type="submission" date="2023-04" db="EMBL/GenBank/DDBJ databases">
        <authorList>
            <consortium name="ELIXIR-Norway"/>
        </authorList>
    </citation>
    <scope>NUCLEOTIDE SEQUENCE [LARGE SCALE GENOMIC DNA]</scope>
</reference>
<protein>
    <submittedName>
        <fullName evidence="2">Uncharacterized protein</fullName>
    </submittedName>
</protein>
<keyword evidence="3" id="KW-1185">Reference proteome</keyword>
<gene>
    <name evidence="2" type="ORF">MRATA1EN1_LOCUS7526</name>
</gene>
<dbReference type="Proteomes" id="UP001176941">
    <property type="component" value="Chromosome 17"/>
</dbReference>
<feature type="region of interest" description="Disordered" evidence="1">
    <location>
        <begin position="33"/>
        <end position="55"/>
    </location>
</feature>
<organism evidence="2 3">
    <name type="scientific">Rangifer tarandus platyrhynchus</name>
    <name type="common">Svalbard reindeer</name>
    <dbReference type="NCBI Taxonomy" id="3082113"/>
    <lineage>
        <taxon>Eukaryota</taxon>
        <taxon>Metazoa</taxon>
        <taxon>Chordata</taxon>
        <taxon>Craniata</taxon>
        <taxon>Vertebrata</taxon>
        <taxon>Euteleostomi</taxon>
        <taxon>Mammalia</taxon>
        <taxon>Eutheria</taxon>
        <taxon>Laurasiatheria</taxon>
        <taxon>Artiodactyla</taxon>
        <taxon>Ruminantia</taxon>
        <taxon>Pecora</taxon>
        <taxon>Cervidae</taxon>
        <taxon>Odocoileinae</taxon>
        <taxon>Rangifer</taxon>
    </lineage>
</organism>